<sequence length="108" mass="12396">MVDPGAGAELPPLQLAKSETSLTTLSAYDVNFAYPLTLQSDRIKLGPFIPSVHAETYWRHVGDRRTEIFHYYPAIFTLEETISFFELFLRRNPHNILFAVPEKMRPDA</sequence>
<evidence type="ECO:0000313" key="2">
    <source>
        <dbReference type="Proteomes" id="UP000308197"/>
    </source>
</evidence>
<accession>A0A5C3PBI6</accession>
<keyword evidence="2" id="KW-1185">Reference proteome</keyword>
<dbReference type="Proteomes" id="UP000308197">
    <property type="component" value="Unassembled WGS sequence"/>
</dbReference>
<dbReference type="InParanoid" id="A0A5C3PBI6"/>
<proteinExistence type="predicted"/>
<dbReference type="AlphaFoldDB" id="A0A5C3PBI6"/>
<protein>
    <submittedName>
        <fullName evidence="1">Uncharacterized protein</fullName>
    </submittedName>
</protein>
<dbReference type="EMBL" id="ML211192">
    <property type="protein sequence ID" value="TFK86601.1"/>
    <property type="molecule type" value="Genomic_DNA"/>
</dbReference>
<reference evidence="1 2" key="1">
    <citation type="journal article" date="2019" name="Nat. Ecol. Evol.">
        <title>Megaphylogeny resolves global patterns of mushroom evolution.</title>
        <authorList>
            <person name="Varga T."/>
            <person name="Krizsan K."/>
            <person name="Foldi C."/>
            <person name="Dima B."/>
            <person name="Sanchez-Garcia M."/>
            <person name="Sanchez-Ramirez S."/>
            <person name="Szollosi G.J."/>
            <person name="Szarkandi J.G."/>
            <person name="Papp V."/>
            <person name="Albert L."/>
            <person name="Andreopoulos W."/>
            <person name="Angelini C."/>
            <person name="Antonin V."/>
            <person name="Barry K.W."/>
            <person name="Bougher N.L."/>
            <person name="Buchanan P."/>
            <person name="Buyck B."/>
            <person name="Bense V."/>
            <person name="Catcheside P."/>
            <person name="Chovatia M."/>
            <person name="Cooper J."/>
            <person name="Damon W."/>
            <person name="Desjardin D."/>
            <person name="Finy P."/>
            <person name="Geml J."/>
            <person name="Haridas S."/>
            <person name="Hughes K."/>
            <person name="Justo A."/>
            <person name="Karasinski D."/>
            <person name="Kautmanova I."/>
            <person name="Kiss B."/>
            <person name="Kocsube S."/>
            <person name="Kotiranta H."/>
            <person name="LaButti K.M."/>
            <person name="Lechner B.E."/>
            <person name="Liimatainen K."/>
            <person name="Lipzen A."/>
            <person name="Lukacs Z."/>
            <person name="Mihaltcheva S."/>
            <person name="Morgado L.N."/>
            <person name="Niskanen T."/>
            <person name="Noordeloos M.E."/>
            <person name="Ohm R.A."/>
            <person name="Ortiz-Santana B."/>
            <person name="Ovrebo C."/>
            <person name="Racz N."/>
            <person name="Riley R."/>
            <person name="Savchenko A."/>
            <person name="Shiryaev A."/>
            <person name="Soop K."/>
            <person name="Spirin V."/>
            <person name="Szebenyi C."/>
            <person name="Tomsovsky M."/>
            <person name="Tulloss R.E."/>
            <person name="Uehling J."/>
            <person name="Grigoriev I.V."/>
            <person name="Vagvolgyi C."/>
            <person name="Papp T."/>
            <person name="Martin F.M."/>
            <person name="Miettinen O."/>
            <person name="Hibbett D.S."/>
            <person name="Nagy L.G."/>
        </authorList>
    </citation>
    <scope>NUCLEOTIDE SEQUENCE [LARGE SCALE GENOMIC DNA]</scope>
    <source>
        <strain evidence="1 2">HHB13444</strain>
    </source>
</reference>
<gene>
    <name evidence="1" type="ORF">K466DRAFT_600190</name>
</gene>
<evidence type="ECO:0000313" key="1">
    <source>
        <dbReference type="EMBL" id="TFK86601.1"/>
    </source>
</evidence>
<name>A0A5C3PBI6_9APHY</name>
<organism evidence="1 2">
    <name type="scientific">Polyporus arcularius HHB13444</name>
    <dbReference type="NCBI Taxonomy" id="1314778"/>
    <lineage>
        <taxon>Eukaryota</taxon>
        <taxon>Fungi</taxon>
        <taxon>Dikarya</taxon>
        <taxon>Basidiomycota</taxon>
        <taxon>Agaricomycotina</taxon>
        <taxon>Agaricomycetes</taxon>
        <taxon>Polyporales</taxon>
        <taxon>Polyporaceae</taxon>
        <taxon>Polyporus</taxon>
    </lineage>
</organism>